<name>A0ABN3NGL2_9ACTN</name>
<dbReference type="PROSITE" id="PS51257">
    <property type="entry name" value="PROKAR_LIPOPROTEIN"/>
    <property type="match status" value="1"/>
</dbReference>
<dbReference type="PANTHER" id="PTHR19328:SF13">
    <property type="entry name" value="HIPL1 PROTEIN"/>
    <property type="match status" value="1"/>
</dbReference>
<feature type="signal peptide" evidence="1">
    <location>
        <begin position="1"/>
        <end position="28"/>
    </location>
</feature>
<evidence type="ECO:0000256" key="1">
    <source>
        <dbReference type="SAM" id="SignalP"/>
    </source>
</evidence>
<evidence type="ECO:0000313" key="3">
    <source>
        <dbReference type="EMBL" id="GAA2521659.1"/>
    </source>
</evidence>
<comment type="caution">
    <text evidence="3">The sequence shown here is derived from an EMBL/GenBank/DDBJ whole genome shotgun (WGS) entry which is preliminary data.</text>
</comment>
<gene>
    <name evidence="3" type="ORF">GCM10010201_19450</name>
</gene>
<feature type="domain" description="Glucose/Sorbosone dehydrogenase" evidence="2">
    <location>
        <begin position="64"/>
        <end position="360"/>
    </location>
</feature>
<sequence length="384" mass="40097">MSPSPQRLVRPLAGALAAAMLLATTACGFGPPDADATIDAPALPVPTATPPDDDPAASVLARGLEVPWGVAFLPDGAAVVTERDTRRILRVGPDSDAGGPVVRPVQTITEADAGGEGGLLGIAVSPRYADDKKIFIYYTTARDNRIAQLTLGQRPTPIVTGIPISGVHNGGRLAFGPDGHLYASTGDAGRTGLSQDLNSLGGKILRMTPLGQPAPGNPFPGKLIWSYGHRNVQGLAWDAGKRLYATEFGQNTWDEINRIDKGGNYGWPIVEGTGTDSRYINPLVTWTTDEASCSGAAIVGSTIFAACLRGRRLWAVDLTPDGDVFGAPRPMLVEGYGRLRAAVRAPDGSLWVTTSNHDGRGTPAPDDDRILRLVPAGGGGVGRS</sequence>
<dbReference type="InterPro" id="IPR011042">
    <property type="entry name" value="6-blade_b-propeller_TolB-like"/>
</dbReference>
<evidence type="ECO:0000259" key="2">
    <source>
        <dbReference type="Pfam" id="PF07995"/>
    </source>
</evidence>
<keyword evidence="1" id="KW-0732">Signal</keyword>
<dbReference type="EMBL" id="BAAARY010000007">
    <property type="protein sequence ID" value="GAA2521659.1"/>
    <property type="molecule type" value="Genomic_DNA"/>
</dbReference>
<protein>
    <submittedName>
        <fullName evidence="3">PQQ-dependent sugar dehydrogenase</fullName>
    </submittedName>
</protein>
<dbReference type="Gene3D" id="2.120.10.30">
    <property type="entry name" value="TolB, C-terminal domain"/>
    <property type="match status" value="1"/>
</dbReference>
<dbReference type="InterPro" id="IPR011041">
    <property type="entry name" value="Quinoprot_gluc/sorb_DH_b-prop"/>
</dbReference>
<feature type="chain" id="PRO_5046411909" evidence="1">
    <location>
        <begin position="29"/>
        <end position="384"/>
    </location>
</feature>
<proteinExistence type="predicted"/>
<keyword evidence="4" id="KW-1185">Reference proteome</keyword>
<dbReference type="InterPro" id="IPR012938">
    <property type="entry name" value="Glc/Sorbosone_DH"/>
</dbReference>
<dbReference type="SUPFAM" id="SSF50952">
    <property type="entry name" value="Soluble quinoprotein glucose dehydrogenase"/>
    <property type="match status" value="1"/>
</dbReference>
<reference evidence="3 4" key="1">
    <citation type="journal article" date="2019" name="Int. J. Syst. Evol. Microbiol.">
        <title>The Global Catalogue of Microorganisms (GCM) 10K type strain sequencing project: providing services to taxonomists for standard genome sequencing and annotation.</title>
        <authorList>
            <consortium name="The Broad Institute Genomics Platform"/>
            <consortium name="The Broad Institute Genome Sequencing Center for Infectious Disease"/>
            <person name="Wu L."/>
            <person name="Ma J."/>
        </authorList>
    </citation>
    <scope>NUCLEOTIDE SEQUENCE [LARGE SCALE GENOMIC DNA]</scope>
    <source>
        <strain evidence="3 4">JCM 3367</strain>
    </source>
</reference>
<dbReference type="Pfam" id="PF07995">
    <property type="entry name" value="GSDH"/>
    <property type="match status" value="1"/>
</dbReference>
<dbReference type="PANTHER" id="PTHR19328">
    <property type="entry name" value="HEDGEHOG-INTERACTING PROTEIN"/>
    <property type="match status" value="1"/>
</dbReference>
<dbReference type="Proteomes" id="UP001499978">
    <property type="component" value="Unassembled WGS sequence"/>
</dbReference>
<organism evidence="3 4">
    <name type="scientific">Pilimelia columellifera subsp. columellifera</name>
    <dbReference type="NCBI Taxonomy" id="706583"/>
    <lineage>
        <taxon>Bacteria</taxon>
        <taxon>Bacillati</taxon>
        <taxon>Actinomycetota</taxon>
        <taxon>Actinomycetes</taxon>
        <taxon>Micromonosporales</taxon>
        <taxon>Micromonosporaceae</taxon>
        <taxon>Pilimelia</taxon>
    </lineage>
</organism>
<evidence type="ECO:0000313" key="4">
    <source>
        <dbReference type="Proteomes" id="UP001499978"/>
    </source>
</evidence>
<accession>A0ABN3NGL2</accession>
<dbReference type="RefSeq" id="WP_344171444.1">
    <property type="nucleotide sequence ID" value="NZ_BAAARY010000007.1"/>
</dbReference>